<evidence type="ECO:0000313" key="5">
    <source>
        <dbReference type="Proteomes" id="UP000228621"/>
    </source>
</evidence>
<dbReference type="InterPro" id="IPR011256">
    <property type="entry name" value="Reg_factor_effector_dom_sf"/>
</dbReference>
<dbReference type="OrthoDB" id="282744at2"/>
<dbReference type="Gene3D" id="1.10.10.60">
    <property type="entry name" value="Homeodomain-like"/>
    <property type="match status" value="2"/>
</dbReference>
<dbReference type="Pfam" id="PF12833">
    <property type="entry name" value="HTH_18"/>
    <property type="match status" value="1"/>
</dbReference>
<sequence>MTTKASTLTHYTQRLNRVIDYIYNNIDSELDVITLAEQCHMSSYHFHRVYRSIVGEPINATVRRMRLQFAAAMLIRSQESIATVAKLTGYASIEAFSRAFSQRYKQAPSQFRQQEQAKARHCAADFYIKDIDEDSNMFTVETENTDKMTLIGLEHSGDYMQIGQAFEKLNLLAQQHGLLNEQTRFFGVYFDDPQTVEPQQLRSMATILVPKLPTPLPAGLCAFSLPQGKTANLLYQGDYASLETPYEYLFGQWLPNSNFEPANVPVVEEYLNDVRDTQPSELLTRITCYLN</sequence>
<dbReference type="PANTHER" id="PTHR40055:SF1">
    <property type="entry name" value="TRANSCRIPTIONAL REGULATOR YGIV-RELATED"/>
    <property type="match status" value="1"/>
</dbReference>
<proteinExistence type="predicted"/>
<keyword evidence="5" id="KW-1185">Reference proteome</keyword>
<dbReference type="SUPFAM" id="SSF55136">
    <property type="entry name" value="Probable bacterial effector-binding domain"/>
    <property type="match status" value="1"/>
</dbReference>
<dbReference type="Gene3D" id="3.20.80.10">
    <property type="entry name" value="Regulatory factor, effector binding domain"/>
    <property type="match status" value="1"/>
</dbReference>
<evidence type="ECO:0000259" key="3">
    <source>
        <dbReference type="PROSITE" id="PS01124"/>
    </source>
</evidence>
<dbReference type="SMART" id="SM00342">
    <property type="entry name" value="HTH_ARAC"/>
    <property type="match status" value="1"/>
</dbReference>
<dbReference type="AlphaFoldDB" id="A0A2A5JPP9"/>
<dbReference type="Proteomes" id="UP000228621">
    <property type="component" value="Unassembled WGS sequence"/>
</dbReference>
<dbReference type="SMART" id="SM00871">
    <property type="entry name" value="AraC_E_bind"/>
    <property type="match status" value="1"/>
</dbReference>
<dbReference type="PANTHER" id="PTHR40055">
    <property type="entry name" value="TRANSCRIPTIONAL REGULATOR YGIV-RELATED"/>
    <property type="match status" value="1"/>
</dbReference>
<dbReference type="InterPro" id="IPR050908">
    <property type="entry name" value="SmbC-like"/>
</dbReference>
<comment type="caution">
    <text evidence="4">The sequence shown here is derived from an EMBL/GenBank/DDBJ whole genome shotgun (WGS) entry which is preliminary data.</text>
</comment>
<evidence type="ECO:0000313" key="4">
    <source>
        <dbReference type="EMBL" id="PCK31370.1"/>
    </source>
</evidence>
<dbReference type="Pfam" id="PF06445">
    <property type="entry name" value="GyrI-like"/>
    <property type="match status" value="1"/>
</dbReference>
<accession>A0A2A5JPP9</accession>
<evidence type="ECO:0000256" key="1">
    <source>
        <dbReference type="ARBA" id="ARBA00023015"/>
    </source>
</evidence>
<dbReference type="InterPro" id="IPR018060">
    <property type="entry name" value="HTH_AraC"/>
</dbReference>
<dbReference type="RefSeq" id="WP_099642476.1">
    <property type="nucleotide sequence ID" value="NZ_NKHF01000056.1"/>
</dbReference>
<keyword evidence="1" id="KW-0805">Transcription regulation</keyword>
<gene>
    <name evidence="4" type="ORF">CEX98_12890</name>
</gene>
<reference evidence="5" key="1">
    <citation type="journal article" date="2019" name="Genome Announc.">
        <title>Draft Genome Sequence of Pseudoalteromonas piscicida Strain 36Y ROTHPW, an Hypersaline Seawater Isolate from the South Coast of Sonora, Mexico.</title>
        <authorList>
            <person name="Sanchez-Diaz R."/>
            <person name="Molina-Garza Z.J."/>
            <person name="Cruz-Suarez L.E."/>
            <person name="Selvin J."/>
            <person name="Kiran G.S."/>
            <person name="Ibarra-Gamez J.C."/>
            <person name="Gomez-Gil B."/>
            <person name="Galaviz-Silva L."/>
        </authorList>
    </citation>
    <scope>NUCLEOTIDE SEQUENCE [LARGE SCALE GENOMIC DNA]</scope>
    <source>
        <strain evidence="5">36Y_RITHPW</strain>
    </source>
</reference>
<protein>
    <submittedName>
        <fullName evidence="4">AraC family transcriptional regulator</fullName>
    </submittedName>
</protein>
<dbReference type="SUPFAM" id="SSF46689">
    <property type="entry name" value="Homeodomain-like"/>
    <property type="match status" value="2"/>
</dbReference>
<dbReference type="InterPro" id="IPR010499">
    <property type="entry name" value="AraC_E-bd"/>
</dbReference>
<dbReference type="GO" id="GO:0003700">
    <property type="term" value="F:DNA-binding transcription factor activity"/>
    <property type="evidence" value="ECO:0007669"/>
    <property type="project" value="InterPro"/>
</dbReference>
<name>A0A2A5JPP9_PSEO7</name>
<evidence type="ECO:0000256" key="2">
    <source>
        <dbReference type="ARBA" id="ARBA00023163"/>
    </source>
</evidence>
<keyword evidence="2" id="KW-0804">Transcription</keyword>
<dbReference type="InterPro" id="IPR009057">
    <property type="entry name" value="Homeodomain-like_sf"/>
</dbReference>
<dbReference type="PROSITE" id="PS01124">
    <property type="entry name" value="HTH_ARAC_FAMILY_2"/>
    <property type="match status" value="1"/>
</dbReference>
<organism evidence="4 5">
    <name type="scientific">Pseudoalteromonas piscicida</name>
    <dbReference type="NCBI Taxonomy" id="43662"/>
    <lineage>
        <taxon>Bacteria</taxon>
        <taxon>Pseudomonadati</taxon>
        <taxon>Pseudomonadota</taxon>
        <taxon>Gammaproteobacteria</taxon>
        <taxon>Alteromonadales</taxon>
        <taxon>Pseudoalteromonadaceae</taxon>
        <taxon>Pseudoalteromonas</taxon>
    </lineage>
</organism>
<dbReference type="InterPro" id="IPR029442">
    <property type="entry name" value="GyrI-like"/>
</dbReference>
<dbReference type="EMBL" id="NKHF01000056">
    <property type="protein sequence ID" value="PCK31370.1"/>
    <property type="molecule type" value="Genomic_DNA"/>
</dbReference>
<feature type="domain" description="HTH araC/xylS-type" evidence="3">
    <location>
        <begin position="16"/>
        <end position="114"/>
    </location>
</feature>
<dbReference type="GO" id="GO:0043565">
    <property type="term" value="F:sequence-specific DNA binding"/>
    <property type="evidence" value="ECO:0007669"/>
    <property type="project" value="InterPro"/>
</dbReference>